<comment type="similarity">
    <text evidence="2">Belongs to the 'phage' integrase family. XerD subfamily.</text>
</comment>
<dbReference type="InterPro" id="IPR011010">
    <property type="entry name" value="DNA_brk_join_enz"/>
</dbReference>
<evidence type="ECO:0000256" key="2">
    <source>
        <dbReference type="ARBA" id="ARBA00010450"/>
    </source>
</evidence>
<evidence type="ECO:0000256" key="11">
    <source>
        <dbReference type="SAM" id="MobiDB-lite"/>
    </source>
</evidence>
<dbReference type="GO" id="GO:0003677">
    <property type="term" value="F:DNA binding"/>
    <property type="evidence" value="ECO:0007669"/>
    <property type="project" value="UniProtKB-UniRule"/>
</dbReference>
<dbReference type="CDD" id="cd00798">
    <property type="entry name" value="INT_XerDC_C"/>
    <property type="match status" value="1"/>
</dbReference>
<evidence type="ECO:0000256" key="3">
    <source>
        <dbReference type="ARBA" id="ARBA00022490"/>
    </source>
</evidence>
<accession>F3Z2K0</accession>
<dbReference type="GO" id="GO:0009037">
    <property type="term" value="F:tyrosine-based site-specific recombinase activity"/>
    <property type="evidence" value="ECO:0007669"/>
    <property type="project" value="UniProtKB-UniRule"/>
</dbReference>
<feature type="active site" evidence="10">
    <location>
        <position position="251"/>
    </location>
</feature>
<dbReference type="KEGG" id="daf:Desaf_3034"/>
<dbReference type="AlphaFoldDB" id="F3Z2K0"/>
<dbReference type="HAMAP" id="MF_01808">
    <property type="entry name" value="Recomb_XerC_XerD"/>
    <property type="match status" value="1"/>
</dbReference>
<evidence type="ECO:0000256" key="5">
    <source>
        <dbReference type="ARBA" id="ARBA00022829"/>
    </source>
</evidence>
<comment type="subunit">
    <text evidence="10">Forms a cyclic heterotetrameric complex composed of two molecules of XerC and two molecules of XerD.</text>
</comment>
<comment type="similarity">
    <text evidence="10">Belongs to the 'phage' integrase family. XerC subfamily.</text>
</comment>
<evidence type="ECO:0000313" key="14">
    <source>
        <dbReference type="EMBL" id="EGJ51333.1"/>
    </source>
</evidence>
<dbReference type="InterPro" id="IPR011932">
    <property type="entry name" value="Recomb_XerD"/>
</dbReference>
<dbReference type="eggNOG" id="COG4974">
    <property type="taxonomic scope" value="Bacteria"/>
</dbReference>
<dbReference type="Gene3D" id="1.10.150.130">
    <property type="match status" value="1"/>
</dbReference>
<evidence type="ECO:0000256" key="7">
    <source>
        <dbReference type="ARBA" id="ARBA00023125"/>
    </source>
</evidence>
<dbReference type="HOGENOM" id="CLU_027562_9_6_7"/>
<keyword evidence="9 10" id="KW-0131">Cell cycle</keyword>
<protein>
    <recommendedName>
        <fullName evidence="10">Tyrosine recombinase XerC</fullName>
    </recommendedName>
</protein>
<dbReference type="InterPro" id="IPR050090">
    <property type="entry name" value="Tyrosine_recombinase_XerCD"/>
</dbReference>
<dbReference type="SUPFAM" id="SSF56349">
    <property type="entry name" value="DNA breaking-rejoining enzymes"/>
    <property type="match status" value="1"/>
</dbReference>
<reference evidence="14 15" key="1">
    <citation type="journal article" date="2011" name="J. Bacteriol.">
        <title>Genome sequence of the mercury-methylating and pleomorphic Desulfovibrio africanus Strain Walvis Bay.</title>
        <authorList>
            <person name="Brown S.D."/>
            <person name="Wall J.D."/>
            <person name="Kucken A.M."/>
            <person name="Gilmour C.C."/>
            <person name="Podar M."/>
            <person name="Brandt C.C."/>
            <person name="Teshima H."/>
            <person name="Detter J.C."/>
            <person name="Han C.S."/>
            <person name="Land M.L."/>
            <person name="Lucas S."/>
            <person name="Han J."/>
            <person name="Pennacchio L."/>
            <person name="Nolan M."/>
            <person name="Pitluck S."/>
            <person name="Woyke T."/>
            <person name="Goodwin L."/>
            <person name="Palumbo A.V."/>
            <person name="Elias D.A."/>
        </authorList>
    </citation>
    <scope>NUCLEOTIDE SEQUENCE [LARGE SCALE GENOMIC DNA]</scope>
    <source>
        <strain evidence="14 15">Walvis Bay</strain>
    </source>
</reference>
<dbReference type="PROSITE" id="PS51900">
    <property type="entry name" value="CB"/>
    <property type="match status" value="1"/>
</dbReference>
<evidence type="ECO:0000259" key="13">
    <source>
        <dbReference type="PROSITE" id="PS51900"/>
    </source>
</evidence>
<feature type="region of interest" description="Disordered" evidence="11">
    <location>
        <begin position="301"/>
        <end position="322"/>
    </location>
</feature>
<evidence type="ECO:0000259" key="12">
    <source>
        <dbReference type="PROSITE" id="PS51898"/>
    </source>
</evidence>
<dbReference type="InterPro" id="IPR002104">
    <property type="entry name" value="Integrase_catalytic"/>
</dbReference>
<dbReference type="InterPro" id="IPR010998">
    <property type="entry name" value="Integrase_recombinase_N"/>
</dbReference>
<feature type="active site" evidence="10">
    <location>
        <position position="277"/>
    </location>
</feature>
<feature type="domain" description="Tyr recombinase" evidence="12">
    <location>
        <begin position="118"/>
        <end position="299"/>
    </location>
</feature>
<keyword evidence="6 10" id="KW-0229">DNA integration</keyword>
<dbReference type="GO" id="GO:0007059">
    <property type="term" value="P:chromosome segregation"/>
    <property type="evidence" value="ECO:0007669"/>
    <property type="project" value="UniProtKB-UniRule"/>
</dbReference>
<dbReference type="Proteomes" id="UP000007844">
    <property type="component" value="Chromosome"/>
</dbReference>
<dbReference type="Pfam" id="PF00589">
    <property type="entry name" value="Phage_integrase"/>
    <property type="match status" value="1"/>
</dbReference>
<keyword evidence="3 10" id="KW-0963">Cytoplasm</keyword>
<evidence type="ECO:0000313" key="15">
    <source>
        <dbReference type="Proteomes" id="UP000007844"/>
    </source>
</evidence>
<dbReference type="NCBIfam" id="NF001399">
    <property type="entry name" value="PRK00283.1"/>
    <property type="match status" value="1"/>
</dbReference>
<keyword evidence="8 10" id="KW-0233">DNA recombination</keyword>
<dbReference type="GO" id="GO:0051301">
    <property type="term" value="P:cell division"/>
    <property type="evidence" value="ECO:0007669"/>
    <property type="project" value="UniProtKB-KW"/>
</dbReference>
<dbReference type="EMBL" id="CP003221">
    <property type="protein sequence ID" value="EGJ51333.1"/>
    <property type="molecule type" value="Genomic_DNA"/>
</dbReference>
<evidence type="ECO:0000256" key="10">
    <source>
        <dbReference type="HAMAP-Rule" id="MF_01808"/>
    </source>
</evidence>
<dbReference type="STRING" id="690850.Desaf_3034"/>
<feature type="active site" evidence="10">
    <location>
        <position position="182"/>
    </location>
</feature>
<feature type="domain" description="Core-binding (CB)" evidence="13">
    <location>
        <begin position="12"/>
        <end position="97"/>
    </location>
</feature>
<evidence type="ECO:0000256" key="4">
    <source>
        <dbReference type="ARBA" id="ARBA00022618"/>
    </source>
</evidence>
<dbReference type="InterPro" id="IPR023009">
    <property type="entry name" value="Tyrosine_recombinase_XerC/XerD"/>
</dbReference>
<dbReference type="PROSITE" id="PS51898">
    <property type="entry name" value="TYR_RECOMBINASE"/>
    <property type="match status" value="1"/>
</dbReference>
<dbReference type="InterPro" id="IPR044068">
    <property type="entry name" value="CB"/>
</dbReference>
<dbReference type="PANTHER" id="PTHR30349">
    <property type="entry name" value="PHAGE INTEGRASE-RELATED"/>
    <property type="match status" value="1"/>
</dbReference>
<evidence type="ECO:0000256" key="8">
    <source>
        <dbReference type="ARBA" id="ARBA00023172"/>
    </source>
</evidence>
<feature type="active site" evidence="10">
    <location>
        <position position="254"/>
    </location>
</feature>
<comment type="subcellular location">
    <subcellularLocation>
        <location evidence="1 10">Cytoplasm</location>
    </subcellularLocation>
</comment>
<keyword evidence="5 10" id="KW-0159">Chromosome partition</keyword>
<feature type="compositionally biased region" description="Basic residues" evidence="11">
    <location>
        <begin position="301"/>
        <end position="310"/>
    </location>
</feature>
<keyword evidence="15" id="KW-1185">Reference proteome</keyword>
<dbReference type="InterPro" id="IPR013762">
    <property type="entry name" value="Integrase-like_cat_sf"/>
</dbReference>
<name>F3Z2K0_DESAF</name>
<dbReference type="GO" id="GO:0006313">
    <property type="term" value="P:DNA transposition"/>
    <property type="evidence" value="ECO:0007669"/>
    <property type="project" value="UniProtKB-UniRule"/>
</dbReference>
<sequence length="322" mass="36828">MTTFGNDQRPIMPANPWIDRYLEHLLVSKGLSENSLTAYATDFESLLEFLTEKALPMERVTPQTLLLYLLHLRRKGLGNRSMARHLSALRGFFAFALEEGWLVENPAELLENPKLPQTLPEVLSREEVERMLERPDTRTKLGFRDRAMLELLYAAGLRVSELVDLRPLDFDPQTGVLRVFGKGSKERLVPLHDLAQRFVLAYLESWRNSFKPLEEHMFLNRSGKGLTRQAIWKLIKRYALEAGIFREISPHTMRHSFATHLLEGGADLRTVQILLGHADISATEIYTHLQTSRLLAVHREHHPRSARKSGRAAAVHNGSEES</sequence>
<proteinExistence type="inferred from homology"/>
<evidence type="ECO:0000256" key="6">
    <source>
        <dbReference type="ARBA" id="ARBA00022908"/>
    </source>
</evidence>
<comment type="function">
    <text evidence="10">Site-specific tyrosine recombinase, which acts by catalyzing the cutting and rejoining of the recombining DNA molecules. The XerC-XerD complex is essential to convert dimers of the bacterial chromosome into monomers to permit their segregation at cell division. It also contributes to the segregational stability of plasmids.</text>
</comment>
<dbReference type="InterPro" id="IPR004107">
    <property type="entry name" value="Integrase_SAM-like_N"/>
</dbReference>
<gene>
    <name evidence="10" type="primary">xerC</name>
    <name evidence="14" type="ORF">Desaf_3034</name>
</gene>
<dbReference type="NCBIfam" id="TIGR02225">
    <property type="entry name" value="recomb_XerD"/>
    <property type="match status" value="1"/>
</dbReference>
<evidence type="ECO:0000256" key="9">
    <source>
        <dbReference type="ARBA" id="ARBA00023306"/>
    </source>
</evidence>
<keyword evidence="7 10" id="KW-0238">DNA-binding</keyword>
<feature type="active site" evidence="10">
    <location>
        <position position="158"/>
    </location>
</feature>
<dbReference type="Gene3D" id="1.10.443.10">
    <property type="entry name" value="Intergrase catalytic core"/>
    <property type="match status" value="1"/>
</dbReference>
<dbReference type="RefSeq" id="WP_014260980.1">
    <property type="nucleotide sequence ID" value="NC_016629.1"/>
</dbReference>
<dbReference type="PANTHER" id="PTHR30349:SF81">
    <property type="entry name" value="TYROSINE RECOMBINASE XERC"/>
    <property type="match status" value="1"/>
</dbReference>
<keyword evidence="4 10" id="KW-0132">Cell division</keyword>
<feature type="active site" description="O-(3'-phospho-DNA)-tyrosine intermediate" evidence="10">
    <location>
        <position position="286"/>
    </location>
</feature>
<organism evidence="14 15">
    <name type="scientific">Desulfocurvibacter africanus subsp. africanus str. Walvis Bay</name>
    <dbReference type="NCBI Taxonomy" id="690850"/>
    <lineage>
        <taxon>Bacteria</taxon>
        <taxon>Pseudomonadati</taxon>
        <taxon>Thermodesulfobacteriota</taxon>
        <taxon>Desulfovibrionia</taxon>
        <taxon>Desulfovibrionales</taxon>
        <taxon>Desulfovibrionaceae</taxon>
        <taxon>Desulfocurvibacter</taxon>
    </lineage>
</organism>
<dbReference type="Pfam" id="PF02899">
    <property type="entry name" value="Phage_int_SAM_1"/>
    <property type="match status" value="1"/>
</dbReference>
<evidence type="ECO:0000256" key="1">
    <source>
        <dbReference type="ARBA" id="ARBA00004496"/>
    </source>
</evidence>
<dbReference type="GO" id="GO:0005737">
    <property type="term" value="C:cytoplasm"/>
    <property type="evidence" value="ECO:0007669"/>
    <property type="project" value="UniProtKB-SubCell"/>
</dbReference>